<gene>
    <name evidence="1" type="ORF">F2Y13_16540</name>
</gene>
<accession>A0A5B3FKX8</accession>
<sequence>MVKKDGKRKSVQRYKCMVCGRRFSGGRDFTKEDIWEMYLHGKQTIAQISETTGLSASTVTRRLASISFSWEQPRIKGSGVIHLDATYFGRNTGVLLALESGSGRLLYMKHIAHEHISDYEDAVKHIVGCGYAIQGIVIDGFQKLFTVLSEYRIQMCQFHMVAIIRRKLTKNPQLEAGKELLDLAYRLKDMNESAFVSAFEKWKRKWHDFLKEKTVNEITGRTIYTHQRLRSAMVSISTYLPFLFTYEKVRGMPNTNNMIEGTFTDMKKALRNHPGMIEENRKRMMNGFFLAYAKLHNEKGDNR</sequence>
<dbReference type="AlphaFoldDB" id="A0A5B3FKX8"/>
<reference evidence="1 2" key="1">
    <citation type="journal article" date="2019" name="Nat. Med.">
        <title>A library of human gut bacterial isolates paired with longitudinal multiomics data enables mechanistic microbiome research.</title>
        <authorList>
            <person name="Poyet M."/>
            <person name="Groussin M."/>
            <person name="Gibbons S.M."/>
            <person name="Avila-Pacheco J."/>
            <person name="Jiang X."/>
            <person name="Kearney S.M."/>
            <person name="Perrotta A.R."/>
            <person name="Berdy B."/>
            <person name="Zhao S."/>
            <person name="Lieberman T.D."/>
            <person name="Swanson P.K."/>
            <person name="Smith M."/>
            <person name="Roesemann S."/>
            <person name="Alexander J.E."/>
            <person name="Rich S.A."/>
            <person name="Livny J."/>
            <person name="Vlamakis H."/>
            <person name="Clish C."/>
            <person name="Bullock K."/>
            <person name="Deik A."/>
            <person name="Scott J."/>
            <person name="Pierce K.A."/>
            <person name="Xavier R.J."/>
            <person name="Alm E.J."/>
        </authorList>
    </citation>
    <scope>NUCLEOTIDE SEQUENCE [LARGE SCALE GENOMIC DNA]</scope>
    <source>
        <strain evidence="1 2">BIOML-A2</strain>
    </source>
</reference>
<evidence type="ECO:0000313" key="1">
    <source>
        <dbReference type="EMBL" id="KAA2361870.1"/>
    </source>
</evidence>
<comment type="caution">
    <text evidence="1">The sequence shown here is derived from an EMBL/GenBank/DDBJ whole genome shotgun (WGS) entry which is preliminary data.</text>
</comment>
<protein>
    <submittedName>
        <fullName evidence="1">IS1 family transposase</fullName>
    </submittedName>
</protein>
<dbReference type="Proteomes" id="UP000323567">
    <property type="component" value="Unassembled WGS sequence"/>
</dbReference>
<proteinExistence type="predicted"/>
<name>A0A5B3FKX8_9BACT</name>
<evidence type="ECO:0000313" key="2">
    <source>
        <dbReference type="Proteomes" id="UP000323567"/>
    </source>
</evidence>
<dbReference type="EMBL" id="VVXK01000095">
    <property type="protein sequence ID" value="KAA2361870.1"/>
    <property type="molecule type" value="Genomic_DNA"/>
</dbReference>
<organism evidence="1 2">
    <name type="scientific">Alistipes shahii</name>
    <dbReference type="NCBI Taxonomy" id="328814"/>
    <lineage>
        <taxon>Bacteria</taxon>
        <taxon>Pseudomonadati</taxon>
        <taxon>Bacteroidota</taxon>
        <taxon>Bacteroidia</taxon>
        <taxon>Bacteroidales</taxon>
        <taxon>Rikenellaceae</taxon>
        <taxon>Alistipes</taxon>
    </lineage>
</organism>